<keyword evidence="2" id="KW-1185">Reference proteome</keyword>
<evidence type="ECO:0000313" key="1">
    <source>
        <dbReference type="EMBL" id="TWU49344.1"/>
    </source>
</evidence>
<evidence type="ECO:0000313" key="2">
    <source>
        <dbReference type="Proteomes" id="UP000317977"/>
    </source>
</evidence>
<organism evidence="1 2">
    <name type="scientific">Rubripirellula reticaptiva</name>
    <dbReference type="NCBI Taxonomy" id="2528013"/>
    <lineage>
        <taxon>Bacteria</taxon>
        <taxon>Pseudomonadati</taxon>
        <taxon>Planctomycetota</taxon>
        <taxon>Planctomycetia</taxon>
        <taxon>Pirellulales</taxon>
        <taxon>Pirellulaceae</taxon>
        <taxon>Rubripirellula</taxon>
    </lineage>
</organism>
<dbReference type="EMBL" id="SJPX01000004">
    <property type="protein sequence ID" value="TWU49344.1"/>
    <property type="molecule type" value="Genomic_DNA"/>
</dbReference>
<dbReference type="Proteomes" id="UP000317977">
    <property type="component" value="Unassembled WGS sequence"/>
</dbReference>
<dbReference type="RefSeq" id="WP_186776373.1">
    <property type="nucleotide sequence ID" value="NZ_SJPX01000004.1"/>
</dbReference>
<sequence length="63" mass="7646">MAFLTFVINDNRWYDEDGLDRQIAGRKNHCLIEEQEGRQVRHRITRESFQYGTIRVYEVEEVD</sequence>
<dbReference type="AlphaFoldDB" id="A0A5C6ELR7"/>
<proteinExistence type="predicted"/>
<protein>
    <submittedName>
        <fullName evidence="1">Uncharacterized protein</fullName>
    </submittedName>
</protein>
<reference evidence="1 2" key="1">
    <citation type="submission" date="2019-02" db="EMBL/GenBank/DDBJ databases">
        <title>Deep-cultivation of Planctomycetes and their phenomic and genomic characterization uncovers novel biology.</title>
        <authorList>
            <person name="Wiegand S."/>
            <person name="Jogler M."/>
            <person name="Boedeker C."/>
            <person name="Pinto D."/>
            <person name="Vollmers J."/>
            <person name="Rivas-Marin E."/>
            <person name="Kohn T."/>
            <person name="Peeters S.H."/>
            <person name="Heuer A."/>
            <person name="Rast P."/>
            <person name="Oberbeckmann S."/>
            <person name="Bunk B."/>
            <person name="Jeske O."/>
            <person name="Meyerdierks A."/>
            <person name="Storesund J.E."/>
            <person name="Kallscheuer N."/>
            <person name="Luecker S."/>
            <person name="Lage O.M."/>
            <person name="Pohl T."/>
            <person name="Merkel B.J."/>
            <person name="Hornburger P."/>
            <person name="Mueller R.-W."/>
            <person name="Bruemmer F."/>
            <person name="Labrenz M."/>
            <person name="Spormann A.M."/>
            <person name="Op Den Camp H."/>
            <person name="Overmann J."/>
            <person name="Amann R."/>
            <person name="Jetten M.S.M."/>
            <person name="Mascher T."/>
            <person name="Medema M.H."/>
            <person name="Devos D.P."/>
            <person name="Kaster A.-K."/>
            <person name="Ovreas L."/>
            <person name="Rohde M."/>
            <person name="Galperin M.Y."/>
            <person name="Jogler C."/>
        </authorList>
    </citation>
    <scope>NUCLEOTIDE SEQUENCE [LARGE SCALE GENOMIC DNA]</scope>
    <source>
        <strain evidence="1 2">Poly59</strain>
    </source>
</reference>
<gene>
    <name evidence="1" type="ORF">Poly59_39580</name>
</gene>
<comment type="caution">
    <text evidence="1">The sequence shown here is derived from an EMBL/GenBank/DDBJ whole genome shotgun (WGS) entry which is preliminary data.</text>
</comment>
<name>A0A5C6ELR7_9BACT</name>
<accession>A0A5C6ELR7</accession>